<feature type="transmembrane region" description="Helical" evidence="1">
    <location>
        <begin position="99"/>
        <end position="120"/>
    </location>
</feature>
<proteinExistence type="predicted"/>
<comment type="caution">
    <text evidence="2">The sequence shown here is derived from an EMBL/GenBank/DDBJ whole genome shotgun (WGS) entry which is preliminary data.</text>
</comment>
<organism evidence="2 3">
    <name type="scientific">Coprinellus micaceus</name>
    <name type="common">Glistening ink-cap mushroom</name>
    <name type="synonym">Coprinus micaceus</name>
    <dbReference type="NCBI Taxonomy" id="71717"/>
    <lineage>
        <taxon>Eukaryota</taxon>
        <taxon>Fungi</taxon>
        <taxon>Dikarya</taxon>
        <taxon>Basidiomycota</taxon>
        <taxon>Agaricomycotina</taxon>
        <taxon>Agaricomycetes</taxon>
        <taxon>Agaricomycetidae</taxon>
        <taxon>Agaricales</taxon>
        <taxon>Agaricineae</taxon>
        <taxon>Psathyrellaceae</taxon>
        <taxon>Coprinellus</taxon>
    </lineage>
</organism>
<feature type="transmembrane region" description="Helical" evidence="1">
    <location>
        <begin position="64"/>
        <end position="87"/>
    </location>
</feature>
<sequence>MSRRSYRLRSYVRVYAFSGGNKRLMIFLILYWTGINIVTGLYLHKFLLSVVCSPRCFPAQAEGLGLAVNIGTLIAGVSSICQLATACNSLLKVFYQDGIFYFIGLTMGRAIHFAVPNIYWRNVFQNNGMKLLTIQPLARVHFGALVTTRMLLHLREFAAIQHIVMASGTFERYAMDDLTPEGNAGVLSAFGSLGIAWSSKMLRMGFETTILCPVLREFGSGGANPLVLHLRQSPKPGFCPRSFLVLHPKSPRIARPSTS</sequence>
<evidence type="ECO:0000313" key="2">
    <source>
        <dbReference type="EMBL" id="TEB32727.1"/>
    </source>
</evidence>
<keyword evidence="3" id="KW-1185">Reference proteome</keyword>
<evidence type="ECO:0000313" key="3">
    <source>
        <dbReference type="Proteomes" id="UP000298030"/>
    </source>
</evidence>
<gene>
    <name evidence="2" type="ORF">FA13DRAFT_1708745</name>
</gene>
<accession>A0A4Y7TEX5</accession>
<evidence type="ECO:0000256" key="1">
    <source>
        <dbReference type="SAM" id="Phobius"/>
    </source>
</evidence>
<reference evidence="2 3" key="1">
    <citation type="journal article" date="2019" name="Nat. Ecol. Evol.">
        <title>Megaphylogeny resolves global patterns of mushroom evolution.</title>
        <authorList>
            <person name="Varga T."/>
            <person name="Krizsan K."/>
            <person name="Foldi C."/>
            <person name="Dima B."/>
            <person name="Sanchez-Garcia M."/>
            <person name="Sanchez-Ramirez S."/>
            <person name="Szollosi G.J."/>
            <person name="Szarkandi J.G."/>
            <person name="Papp V."/>
            <person name="Albert L."/>
            <person name="Andreopoulos W."/>
            <person name="Angelini C."/>
            <person name="Antonin V."/>
            <person name="Barry K.W."/>
            <person name="Bougher N.L."/>
            <person name="Buchanan P."/>
            <person name="Buyck B."/>
            <person name="Bense V."/>
            <person name="Catcheside P."/>
            <person name="Chovatia M."/>
            <person name="Cooper J."/>
            <person name="Damon W."/>
            <person name="Desjardin D."/>
            <person name="Finy P."/>
            <person name="Geml J."/>
            <person name="Haridas S."/>
            <person name="Hughes K."/>
            <person name="Justo A."/>
            <person name="Karasinski D."/>
            <person name="Kautmanova I."/>
            <person name="Kiss B."/>
            <person name="Kocsube S."/>
            <person name="Kotiranta H."/>
            <person name="LaButti K.M."/>
            <person name="Lechner B.E."/>
            <person name="Liimatainen K."/>
            <person name="Lipzen A."/>
            <person name="Lukacs Z."/>
            <person name="Mihaltcheva S."/>
            <person name="Morgado L.N."/>
            <person name="Niskanen T."/>
            <person name="Noordeloos M.E."/>
            <person name="Ohm R.A."/>
            <person name="Ortiz-Santana B."/>
            <person name="Ovrebo C."/>
            <person name="Racz N."/>
            <person name="Riley R."/>
            <person name="Savchenko A."/>
            <person name="Shiryaev A."/>
            <person name="Soop K."/>
            <person name="Spirin V."/>
            <person name="Szebenyi C."/>
            <person name="Tomsovsky M."/>
            <person name="Tulloss R.E."/>
            <person name="Uehling J."/>
            <person name="Grigoriev I.V."/>
            <person name="Vagvolgyi C."/>
            <person name="Papp T."/>
            <person name="Martin F.M."/>
            <person name="Miettinen O."/>
            <person name="Hibbett D.S."/>
            <person name="Nagy L.G."/>
        </authorList>
    </citation>
    <scope>NUCLEOTIDE SEQUENCE [LARGE SCALE GENOMIC DNA]</scope>
    <source>
        <strain evidence="2 3">FP101781</strain>
    </source>
</reference>
<keyword evidence="1" id="KW-0812">Transmembrane</keyword>
<dbReference type="Proteomes" id="UP000298030">
    <property type="component" value="Unassembled WGS sequence"/>
</dbReference>
<feature type="transmembrane region" description="Helical" evidence="1">
    <location>
        <begin position="24"/>
        <end position="44"/>
    </location>
</feature>
<name>A0A4Y7TEX5_COPMI</name>
<keyword evidence="1" id="KW-0472">Membrane</keyword>
<keyword evidence="1" id="KW-1133">Transmembrane helix</keyword>
<protein>
    <submittedName>
        <fullName evidence="2">Uncharacterized protein</fullName>
    </submittedName>
</protein>
<dbReference type="AlphaFoldDB" id="A0A4Y7TEX5"/>
<dbReference type="EMBL" id="QPFP01000014">
    <property type="protein sequence ID" value="TEB32727.1"/>
    <property type="molecule type" value="Genomic_DNA"/>
</dbReference>